<organism evidence="1 2">
    <name type="scientific">Laticauda laticaudata</name>
    <name type="common">Blue-ringed sea krait</name>
    <name type="synonym">Blue-lipped sea krait</name>
    <dbReference type="NCBI Taxonomy" id="8630"/>
    <lineage>
        <taxon>Eukaryota</taxon>
        <taxon>Metazoa</taxon>
        <taxon>Chordata</taxon>
        <taxon>Craniata</taxon>
        <taxon>Vertebrata</taxon>
        <taxon>Euteleostomi</taxon>
        <taxon>Lepidosauria</taxon>
        <taxon>Squamata</taxon>
        <taxon>Bifurcata</taxon>
        <taxon>Unidentata</taxon>
        <taxon>Episquamata</taxon>
        <taxon>Toxicofera</taxon>
        <taxon>Serpentes</taxon>
        <taxon>Colubroidea</taxon>
        <taxon>Elapidae</taxon>
        <taxon>Laticaudinae</taxon>
        <taxon>Laticauda</taxon>
    </lineage>
</organism>
<dbReference type="Proteomes" id="UP000694406">
    <property type="component" value="Unplaced"/>
</dbReference>
<reference evidence="1" key="1">
    <citation type="submission" date="2025-08" db="UniProtKB">
        <authorList>
            <consortium name="Ensembl"/>
        </authorList>
    </citation>
    <scope>IDENTIFICATION</scope>
</reference>
<dbReference type="Gene3D" id="2.60.40.10">
    <property type="entry name" value="Immunoglobulins"/>
    <property type="match status" value="1"/>
</dbReference>
<evidence type="ECO:0000313" key="2">
    <source>
        <dbReference type="Proteomes" id="UP000694406"/>
    </source>
</evidence>
<accession>A0A8C5S7L1</accession>
<dbReference type="GeneTree" id="ENSGT01000000218545"/>
<protein>
    <recommendedName>
        <fullName evidence="3">Ig-like domain-containing protein</fullName>
    </recommendedName>
</protein>
<keyword evidence="2" id="KW-1185">Reference proteome</keyword>
<dbReference type="AlphaFoldDB" id="A0A8C5S7L1"/>
<dbReference type="Ensembl" id="ENSLLTT00000014000.1">
    <property type="protein sequence ID" value="ENSLLTP00000013478.1"/>
    <property type="gene ID" value="ENSLLTG00000010256.1"/>
</dbReference>
<dbReference type="SUPFAM" id="SSF48726">
    <property type="entry name" value="Immunoglobulin"/>
    <property type="match status" value="1"/>
</dbReference>
<dbReference type="InterPro" id="IPR036179">
    <property type="entry name" value="Ig-like_dom_sf"/>
</dbReference>
<reference evidence="1" key="2">
    <citation type="submission" date="2025-09" db="UniProtKB">
        <authorList>
            <consortium name="Ensembl"/>
        </authorList>
    </citation>
    <scope>IDENTIFICATION</scope>
</reference>
<dbReference type="InterPro" id="IPR003006">
    <property type="entry name" value="Ig/MHC_CS"/>
</dbReference>
<name>A0A8C5S7L1_LATLA</name>
<sequence>RALSIPGWTEGEIFRAAVDLLRILLGAKPTVSISPTKMDPASPNTILLCTAMGFYPLEIEVQLLKNRQAGGEGGCGLWGGVMLETQPQRGGGNLYTCQVGHASLEPSLISIQMWALPPGEGRPQTLPSLNIQEAFKFAPRSHSGSSSPCDA</sequence>
<evidence type="ECO:0008006" key="3">
    <source>
        <dbReference type="Google" id="ProtNLM"/>
    </source>
</evidence>
<dbReference type="InterPro" id="IPR013783">
    <property type="entry name" value="Ig-like_fold"/>
</dbReference>
<proteinExistence type="predicted"/>
<dbReference type="PROSITE" id="PS00290">
    <property type="entry name" value="IG_MHC"/>
    <property type="match status" value="1"/>
</dbReference>
<evidence type="ECO:0000313" key="1">
    <source>
        <dbReference type="Ensembl" id="ENSLLTP00000013478.1"/>
    </source>
</evidence>